<comment type="subunit">
    <text evidence="1 8">Homodimer.</text>
</comment>
<dbReference type="RefSeq" id="WP_238897131.1">
    <property type="nucleotide sequence ID" value="NZ_JAKOGG010000011.1"/>
</dbReference>
<evidence type="ECO:0000256" key="4">
    <source>
        <dbReference type="ARBA" id="ARBA00022723"/>
    </source>
</evidence>
<dbReference type="EMBL" id="JAKOGG010000011">
    <property type="protein sequence ID" value="MCS4557656.1"/>
    <property type="molecule type" value="Genomic_DNA"/>
</dbReference>
<keyword evidence="3 8" id="KW-0540">Nuclease</keyword>
<evidence type="ECO:0000313" key="9">
    <source>
        <dbReference type="EMBL" id="MCS4557656.1"/>
    </source>
</evidence>
<feature type="binding site" evidence="8">
    <location>
        <position position="64"/>
    </location>
    <ligand>
        <name>Zn(2+)</name>
        <dbReference type="ChEBI" id="CHEBI:29105"/>
        <label>1</label>
        <note>catalytic</note>
    </ligand>
</feature>
<reference evidence="10" key="2">
    <citation type="submission" date="2023-07" db="EMBL/GenBank/DDBJ databases">
        <title>Shewanella mangrovi sp. nov., an acetaldehyde- degrading bacterium isolated from mangrove sediment.</title>
        <authorList>
            <person name="Liu Y."/>
        </authorList>
    </citation>
    <scope>NUCLEOTIDE SEQUENCE [LARGE SCALE GENOMIC DNA]</scope>
    <source>
        <strain evidence="10">C32</strain>
    </source>
</reference>
<evidence type="ECO:0000256" key="1">
    <source>
        <dbReference type="ARBA" id="ARBA00011738"/>
    </source>
</evidence>
<keyword evidence="4 8" id="KW-0479">Metal-binding</keyword>
<dbReference type="EC" id="3.1.26.11" evidence="8"/>
<keyword evidence="6 8" id="KW-0378">Hydrolase</keyword>
<comment type="cofactor">
    <cofactor evidence="8">
        <name>Zn(2+)</name>
        <dbReference type="ChEBI" id="CHEBI:29105"/>
    </cofactor>
    <text evidence="8">Binds 2 Zn(2+) ions.</text>
</comment>
<gene>
    <name evidence="8" type="primary">rnz</name>
    <name evidence="9" type="ORF">L9G74_14500</name>
</gene>
<protein>
    <recommendedName>
        <fullName evidence="8">Ribonuclease Z</fullName>
        <shortName evidence="8">RNase Z</shortName>
        <ecNumber evidence="8">3.1.26.11</ecNumber>
    </recommendedName>
    <alternativeName>
        <fullName evidence="8">tRNA 3 endonuclease</fullName>
    </alternativeName>
    <alternativeName>
        <fullName evidence="8">tRNase Z</fullName>
    </alternativeName>
</protein>
<dbReference type="Pfam" id="PF23023">
    <property type="entry name" value="Anti-Pycsar_Apyc1"/>
    <property type="match status" value="1"/>
</dbReference>
<evidence type="ECO:0000256" key="2">
    <source>
        <dbReference type="ARBA" id="ARBA00022694"/>
    </source>
</evidence>
<feature type="binding site" evidence="8">
    <location>
        <position position="67"/>
    </location>
    <ligand>
        <name>Zn(2+)</name>
        <dbReference type="ChEBI" id="CHEBI:29105"/>
        <label>2</label>
        <note>catalytic</note>
    </ligand>
</feature>
<feature type="binding site" evidence="8">
    <location>
        <position position="139"/>
    </location>
    <ligand>
        <name>Zn(2+)</name>
        <dbReference type="ChEBI" id="CHEBI:29105"/>
        <label>1</label>
        <note>catalytic</note>
    </ligand>
</feature>
<accession>A0ABT2FR39</accession>
<feature type="binding site" evidence="8">
    <location>
        <position position="62"/>
    </location>
    <ligand>
        <name>Zn(2+)</name>
        <dbReference type="ChEBI" id="CHEBI:29105"/>
        <label>1</label>
        <note>catalytic</note>
    </ligand>
</feature>
<proteinExistence type="inferred from homology"/>
<feature type="active site" description="Proton acceptor" evidence="8">
    <location>
        <position position="66"/>
    </location>
</feature>
<dbReference type="InterPro" id="IPR036866">
    <property type="entry name" value="RibonucZ/Hydroxyglut_hydro"/>
</dbReference>
<reference evidence="9 10" key="1">
    <citation type="submission" date="2022-02" db="EMBL/GenBank/DDBJ databases">
        <authorList>
            <person name="Zhuang L."/>
        </authorList>
    </citation>
    <scope>NUCLEOTIDE SEQUENCE [LARGE SCALE GENOMIC DNA]</scope>
    <source>
        <strain evidence="9 10">C32</strain>
    </source>
</reference>
<dbReference type="PANTHER" id="PTHR46018">
    <property type="entry name" value="ZINC PHOSPHODIESTERASE ELAC PROTEIN 1"/>
    <property type="match status" value="1"/>
</dbReference>
<evidence type="ECO:0000256" key="7">
    <source>
        <dbReference type="ARBA" id="ARBA00022833"/>
    </source>
</evidence>
<sequence length="319" mass="34972">MKLQFLGTSAGVPTKQRNVTGLALSESEGKGWYLIDCGEATQHQLLHTHLTLNTLKAIFITHVHGDHSYGLPGILASAAMNGRKNPLTIVAPAAIQQWLAATVLHTQLYLPYELEFIDADTLPDVKFEQLTVSTTALSHRVPCYGYSFQEIAASTNLNIVKLQQDGIPRGPLWGQIKQGLDVEVNGVKVSAQHYLQQGHPPQKIVVAGDNDSPQLLAETCRDGSVLVHEATYTKAIADKVGSGPMHSYAAQIAAFAESINIPHLVLTHFSSRYQDNGPTTVMEIYDEAKTQYHGQLYLARDFAEFQLQRNGDFAEVIAE</sequence>
<evidence type="ECO:0000256" key="5">
    <source>
        <dbReference type="ARBA" id="ARBA00022759"/>
    </source>
</evidence>
<keyword evidence="2 8" id="KW-0819">tRNA processing</keyword>
<dbReference type="HAMAP" id="MF_01818">
    <property type="entry name" value="RNase_Z_BN"/>
    <property type="match status" value="1"/>
</dbReference>
<dbReference type="CDD" id="cd07717">
    <property type="entry name" value="RNaseZ_ZiPD-like_MBL-fold"/>
    <property type="match status" value="1"/>
</dbReference>
<evidence type="ECO:0000256" key="8">
    <source>
        <dbReference type="HAMAP-Rule" id="MF_01818"/>
    </source>
</evidence>
<feature type="binding site" evidence="8">
    <location>
        <position position="209"/>
    </location>
    <ligand>
        <name>Zn(2+)</name>
        <dbReference type="ChEBI" id="CHEBI:29105"/>
        <label>1</label>
        <note>catalytic</note>
    </ligand>
</feature>
<evidence type="ECO:0000256" key="6">
    <source>
        <dbReference type="ARBA" id="ARBA00022801"/>
    </source>
</evidence>
<keyword evidence="10" id="KW-1185">Reference proteome</keyword>
<comment type="similarity">
    <text evidence="8">Belongs to the RNase Z family.</text>
</comment>
<evidence type="ECO:0000313" key="10">
    <source>
        <dbReference type="Proteomes" id="UP001201549"/>
    </source>
</evidence>
<dbReference type="Gene3D" id="3.60.15.10">
    <property type="entry name" value="Ribonuclease Z/Hydroxyacylglutathione hydrolase-like"/>
    <property type="match status" value="1"/>
</dbReference>
<comment type="caution">
    <text evidence="9">The sequence shown here is derived from an EMBL/GenBank/DDBJ whole genome shotgun (WGS) entry which is preliminary data.</text>
</comment>
<organism evidence="9 10">
    <name type="scientific">Shewanella electrica</name>
    <dbReference type="NCBI Taxonomy" id="515560"/>
    <lineage>
        <taxon>Bacteria</taxon>
        <taxon>Pseudomonadati</taxon>
        <taxon>Pseudomonadota</taxon>
        <taxon>Gammaproteobacteria</taxon>
        <taxon>Alteromonadales</taxon>
        <taxon>Shewanellaceae</taxon>
        <taxon>Shewanella</taxon>
    </lineage>
</organism>
<feature type="binding site" evidence="8">
    <location>
        <position position="268"/>
    </location>
    <ligand>
        <name>Zn(2+)</name>
        <dbReference type="ChEBI" id="CHEBI:29105"/>
        <label>2</label>
        <note>catalytic</note>
    </ligand>
</feature>
<keyword evidence="7 8" id="KW-0862">Zinc</keyword>
<dbReference type="PANTHER" id="PTHR46018:SF2">
    <property type="entry name" value="ZINC PHOSPHODIESTERASE ELAC PROTEIN 1"/>
    <property type="match status" value="1"/>
</dbReference>
<comment type="catalytic activity">
    <reaction evidence="8">
        <text>Endonucleolytic cleavage of RNA, removing extra 3' nucleotides from tRNA precursor, generating 3' termini of tRNAs. A 3'-hydroxy group is left at the tRNA terminus and a 5'-phosphoryl group is left at the trailer molecule.</text>
        <dbReference type="EC" id="3.1.26.11"/>
    </reaction>
</comment>
<feature type="binding site" evidence="8">
    <location>
        <position position="209"/>
    </location>
    <ligand>
        <name>Zn(2+)</name>
        <dbReference type="ChEBI" id="CHEBI:29105"/>
        <label>2</label>
        <note>catalytic</note>
    </ligand>
</feature>
<name>A0ABT2FR39_9GAMM</name>
<keyword evidence="5 8" id="KW-0255">Endonuclease</keyword>
<evidence type="ECO:0000256" key="3">
    <source>
        <dbReference type="ARBA" id="ARBA00022722"/>
    </source>
</evidence>
<comment type="function">
    <text evidence="8">Zinc phosphodiesterase, which displays some tRNA 3'-processing endonuclease activity. Probably involved in tRNA maturation, by removing a 3'-trailer from precursor tRNA.</text>
</comment>
<dbReference type="InterPro" id="IPR013471">
    <property type="entry name" value="RNase_Z/BN"/>
</dbReference>
<dbReference type="SUPFAM" id="SSF56281">
    <property type="entry name" value="Metallo-hydrolase/oxidoreductase"/>
    <property type="match status" value="1"/>
</dbReference>
<feature type="binding site" evidence="8">
    <location>
        <position position="66"/>
    </location>
    <ligand>
        <name>Zn(2+)</name>
        <dbReference type="ChEBI" id="CHEBI:29105"/>
        <label>2</label>
        <note>catalytic</note>
    </ligand>
</feature>
<dbReference type="Proteomes" id="UP001201549">
    <property type="component" value="Unassembled WGS sequence"/>
</dbReference>